<dbReference type="Gene3D" id="1.20.120.1240">
    <property type="entry name" value="Dynamin, middle domain"/>
    <property type="match status" value="1"/>
</dbReference>
<evidence type="ECO:0000256" key="5">
    <source>
        <dbReference type="PROSITE-ProRule" id="PRU00221"/>
    </source>
</evidence>
<evidence type="ECO:0000256" key="3">
    <source>
        <dbReference type="ARBA" id="ARBA00023175"/>
    </source>
</evidence>
<dbReference type="GO" id="GO:0016020">
    <property type="term" value="C:membrane"/>
    <property type="evidence" value="ECO:0007669"/>
    <property type="project" value="TreeGrafter"/>
</dbReference>
<evidence type="ECO:0000256" key="2">
    <source>
        <dbReference type="ARBA" id="ARBA00023134"/>
    </source>
</evidence>
<feature type="compositionally biased region" description="Polar residues" evidence="7">
    <location>
        <begin position="114"/>
        <end position="124"/>
    </location>
</feature>
<evidence type="ECO:0000313" key="11">
    <source>
        <dbReference type="Proteomes" id="UP001301769"/>
    </source>
</evidence>
<dbReference type="PANTHER" id="PTHR11566:SF220">
    <property type="entry name" value="VACUOLAR PROTEIN SORTING-ASSOCIATED PROTEIN 1"/>
    <property type="match status" value="1"/>
</dbReference>
<dbReference type="CDD" id="cd00200">
    <property type="entry name" value="WD40"/>
    <property type="match status" value="1"/>
</dbReference>
<dbReference type="GO" id="GO:0005874">
    <property type="term" value="C:microtubule"/>
    <property type="evidence" value="ECO:0007669"/>
    <property type="project" value="TreeGrafter"/>
</dbReference>
<dbReference type="GO" id="GO:0000266">
    <property type="term" value="P:mitochondrial fission"/>
    <property type="evidence" value="ECO:0007669"/>
    <property type="project" value="TreeGrafter"/>
</dbReference>
<feature type="repeat" description="WD" evidence="5">
    <location>
        <begin position="469"/>
        <end position="503"/>
    </location>
</feature>
<name>A0AAN6Y953_9PEZI</name>
<feature type="compositionally biased region" description="Polar residues" evidence="7">
    <location>
        <begin position="141"/>
        <end position="154"/>
    </location>
</feature>
<accession>A0AAN6Y953</accession>
<keyword evidence="5" id="KW-0853">WD repeat</keyword>
<protein>
    <recommendedName>
        <fullName evidence="4">Vacuolar protein sorting-associated protein 1</fullName>
    </recommendedName>
</protein>
<proteinExistence type="inferred from homology"/>
<dbReference type="SMART" id="SM00302">
    <property type="entry name" value="GED"/>
    <property type="match status" value="1"/>
</dbReference>
<dbReference type="GO" id="GO:0007033">
    <property type="term" value="P:vacuole organization"/>
    <property type="evidence" value="ECO:0007669"/>
    <property type="project" value="UniProtKB-ARBA"/>
</dbReference>
<dbReference type="GO" id="GO:0003924">
    <property type="term" value="F:GTPase activity"/>
    <property type="evidence" value="ECO:0007669"/>
    <property type="project" value="InterPro"/>
</dbReference>
<comment type="caution">
    <text evidence="10">The sequence shown here is derived from an EMBL/GenBank/DDBJ whole genome shotgun (WGS) entry which is preliminary data.</text>
</comment>
<dbReference type="Pfam" id="PF02212">
    <property type="entry name" value="GED"/>
    <property type="match status" value="1"/>
</dbReference>
<dbReference type="Gene3D" id="2.130.10.10">
    <property type="entry name" value="YVTN repeat-like/Quinoprotein amine dehydrogenase"/>
    <property type="match status" value="1"/>
</dbReference>
<dbReference type="InterPro" id="IPR036322">
    <property type="entry name" value="WD40_repeat_dom_sf"/>
</dbReference>
<evidence type="ECO:0000256" key="1">
    <source>
        <dbReference type="ARBA" id="ARBA00022741"/>
    </source>
</evidence>
<reference evidence="10" key="1">
    <citation type="journal article" date="2023" name="Mol. Phylogenet. Evol.">
        <title>Genome-scale phylogeny and comparative genomics of the fungal order Sordariales.</title>
        <authorList>
            <person name="Hensen N."/>
            <person name="Bonometti L."/>
            <person name="Westerberg I."/>
            <person name="Brannstrom I.O."/>
            <person name="Guillou S."/>
            <person name="Cros-Aarteil S."/>
            <person name="Calhoun S."/>
            <person name="Haridas S."/>
            <person name="Kuo A."/>
            <person name="Mondo S."/>
            <person name="Pangilinan J."/>
            <person name="Riley R."/>
            <person name="LaButti K."/>
            <person name="Andreopoulos B."/>
            <person name="Lipzen A."/>
            <person name="Chen C."/>
            <person name="Yan M."/>
            <person name="Daum C."/>
            <person name="Ng V."/>
            <person name="Clum A."/>
            <person name="Steindorff A."/>
            <person name="Ohm R.A."/>
            <person name="Martin F."/>
            <person name="Silar P."/>
            <person name="Natvig D.O."/>
            <person name="Lalanne C."/>
            <person name="Gautier V."/>
            <person name="Ament-Velasquez S.L."/>
            <person name="Kruys A."/>
            <person name="Hutchinson M.I."/>
            <person name="Powell A.J."/>
            <person name="Barry K."/>
            <person name="Miller A.N."/>
            <person name="Grigoriev I.V."/>
            <person name="Debuchy R."/>
            <person name="Gladieux P."/>
            <person name="Hiltunen Thoren M."/>
            <person name="Johannesson H."/>
        </authorList>
    </citation>
    <scope>NUCLEOTIDE SEQUENCE</scope>
    <source>
        <strain evidence="10">PSN293</strain>
    </source>
</reference>
<dbReference type="GO" id="GO:0008017">
    <property type="term" value="F:microtubule binding"/>
    <property type="evidence" value="ECO:0007669"/>
    <property type="project" value="TreeGrafter"/>
</dbReference>
<dbReference type="Pfam" id="PF01031">
    <property type="entry name" value="Dynamin_M"/>
    <property type="match status" value="1"/>
</dbReference>
<evidence type="ECO:0000256" key="6">
    <source>
        <dbReference type="RuleBase" id="RU003932"/>
    </source>
</evidence>
<evidence type="ECO:0000259" key="8">
    <source>
        <dbReference type="PROSITE" id="PS51388"/>
    </source>
</evidence>
<dbReference type="GO" id="GO:0048312">
    <property type="term" value="P:intracellular distribution of mitochondria"/>
    <property type="evidence" value="ECO:0007669"/>
    <property type="project" value="TreeGrafter"/>
</dbReference>
<evidence type="ECO:0000256" key="4">
    <source>
        <dbReference type="ARBA" id="ARBA00073589"/>
    </source>
</evidence>
<dbReference type="InterPro" id="IPR015943">
    <property type="entry name" value="WD40/YVTN_repeat-like_dom_sf"/>
</dbReference>
<dbReference type="PRINTS" id="PR00195">
    <property type="entry name" value="DYNAMIN"/>
</dbReference>
<dbReference type="SUPFAM" id="SSF52540">
    <property type="entry name" value="P-loop containing nucleoside triphosphate hydrolases"/>
    <property type="match status" value="1"/>
</dbReference>
<dbReference type="GO" id="GO:0005777">
    <property type="term" value="C:peroxisome"/>
    <property type="evidence" value="ECO:0007669"/>
    <property type="project" value="TreeGrafter"/>
</dbReference>
<keyword evidence="3" id="KW-0505">Motor protein</keyword>
<dbReference type="Pfam" id="PF00350">
    <property type="entry name" value="Dynamin_N"/>
    <property type="match status" value="1"/>
</dbReference>
<feature type="region of interest" description="Disordered" evidence="7">
    <location>
        <begin position="55"/>
        <end position="187"/>
    </location>
</feature>
<organism evidence="10 11">
    <name type="scientific">Rhypophila decipiens</name>
    <dbReference type="NCBI Taxonomy" id="261697"/>
    <lineage>
        <taxon>Eukaryota</taxon>
        <taxon>Fungi</taxon>
        <taxon>Dikarya</taxon>
        <taxon>Ascomycota</taxon>
        <taxon>Pezizomycotina</taxon>
        <taxon>Sordariomycetes</taxon>
        <taxon>Sordariomycetidae</taxon>
        <taxon>Sordariales</taxon>
        <taxon>Naviculisporaceae</taxon>
        <taxon>Rhypophila</taxon>
    </lineage>
</organism>
<keyword evidence="2 6" id="KW-0342">GTP-binding</keyword>
<dbReference type="CDD" id="cd08771">
    <property type="entry name" value="DLP_1"/>
    <property type="match status" value="1"/>
</dbReference>
<gene>
    <name evidence="10" type="ORF">QBC37DRAFT_441487</name>
</gene>
<dbReference type="PROSITE" id="PS50082">
    <property type="entry name" value="WD_REPEATS_2"/>
    <property type="match status" value="2"/>
</dbReference>
<dbReference type="Pfam" id="PF23627">
    <property type="entry name" value="LisH_WDR26"/>
    <property type="match status" value="1"/>
</dbReference>
<dbReference type="EMBL" id="MU858129">
    <property type="protein sequence ID" value="KAK4212372.1"/>
    <property type="molecule type" value="Genomic_DNA"/>
</dbReference>
<dbReference type="InterPro" id="IPR000375">
    <property type="entry name" value="Dynamin_stalk"/>
</dbReference>
<dbReference type="InterPro" id="IPR027417">
    <property type="entry name" value="P-loop_NTPase"/>
</dbReference>
<dbReference type="InterPro" id="IPR019762">
    <property type="entry name" value="Dynamin_GTPase_CS"/>
</dbReference>
<evidence type="ECO:0000313" key="10">
    <source>
        <dbReference type="EMBL" id="KAK4212372.1"/>
    </source>
</evidence>
<evidence type="ECO:0000259" key="9">
    <source>
        <dbReference type="PROSITE" id="PS51718"/>
    </source>
</evidence>
<dbReference type="GO" id="GO:0005525">
    <property type="term" value="F:GTP binding"/>
    <property type="evidence" value="ECO:0007669"/>
    <property type="project" value="UniProtKB-KW"/>
</dbReference>
<dbReference type="InterPro" id="IPR020850">
    <property type="entry name" value="GED_dom"/>
</dbReference>
<feature type="repeat" description="WD" evidence="5">
    <location>
        <begin position="419"/>
        <end position="460"/>
    </location>
</feature>
<feature type="compositionally biased region" description="Low complexity" evidence="7">
    <location>
        <begin position="166"/>
        <end position="184"/>
    </location>
</feature>
<feature type="domain" description="Dynamin-type G" evidence="9">
    <location>
        <begin position="754"/>
        <end position="1040"/>
    </location>
</feature>
<evidence type="ECO:0000256" key="7">
    <source>
        <dbReference type="SAM" id="MobiDB-lite"/>
    </source>
</evidence>
<dbReference type="GO" id="GO:0016559">
    <property type="term" value="P:peroxisome fission"/>
    <property type="evidence" value="ECO:0007669"/>
    <property type="project" value="TreeGrafter"/>
</dbReference>
<dbReference type="InterPro" id="IPR003130">
    <property type="entry name" value="GED"/>
</dbReference>
<dbReference type="InterPro" id="IPR045063">
    <property type="entry name" value="Dynamin_N"/>
</dbReference>
<reference evidence="10" key="2">
    <citation type="submission" date="2023-05" db="EMBL/GenBank/DDBJ databases">
        <authorList>
            <consortium name="Lawrence Berkeley National Laboratory"/>
            <person name="Steindorff A."/>
            <person name="Hensen N."/>
            <person name="Bonometti L."/>
            <person name="Westerberg I."/>
            <person name="Brannstrom I.O."/>
            <person name="Guillou S."/>
            <person name="Cros-Aarteil S."/>
            <person name="Calhoun S."/>
            <person name="Haridas S."/>
            <person name="Kuo A."/>
            <person name="Mondo S."/>
            <person name="Pangilinan J."/>
            <person name="Riley R."/>
            <person name="Labutti K."/>
            <person name="Andreopoulos B."/>
            <person name="Lipzen A."/>
            <person name="Chen C."/>
            <person name="Yanf M."/>
            <person name="Daum C."/>
            <person name="Ng V."/>
            <person name="Clum A."/>
            <person name="Ohm R."/>
            <person name="Martin F."/>
            <person name="Silar P."/>
            <person name="Natvig D."/>
            <person name="Lalanne C."/>
            <person name="Gautier V."/>
            <person name="Ament-Velasquez S.L."/>
            <person name="Kruys A."/>
            <person name="Hutchinson M.I."/>
            <person name="Powell A.J."/>
            <person name="Barry K."/>
            <person name="Miller A.N."/>
            <person name="Grigoriev I.V."/>
            <person name="Debuchy R."/>
            <person name="Gladieux P."/>
            <person name="Thoren M.H."/>
            <person name="Johannesson H."/>
        </authorList>
    </citation>
    <scope>NUCLEOTIDE SEQUENCE</scope>
    <source>
        <strain evidence="10">PSN293</strain>
    </source>
</reference>
<keyword evidence="1 6" id="KW-0547">Nucleotide-binding</keyword>
<dbReference type="SUPFAM" id="SSF50978">
    <property type="entry name" value="WD40 repeat-like"/>
    <property type="match status" value="1"/>
</dbReference>
<dbReference type="PANTHER" id="PTHR11566">
    <property type="entry name" value="DYNAMIN"/>
    <property type="match status" value="1"/>
</dbReference>
<dbReference type="PROSITE" id="PS51718">
    <property type="entry name" value="G_DYNAMIN_2"/>
    <property type="match status" value="1"/>
</dbReference>
<dbReference type="PROSITE" id="PS00410">
    <property type="entry name" value="G_DYNAMIN_1"/>
    <property type="match status" value="1"/>
</dbReference>
<dbReference type="InterPro" id="IPR001401">
    <property type="entry name" value="Dynamin_GTPase"/>
</dbReference>
<dbReference type="InterPro" id="IPR022812">
    <property type="entry name" value="Dynamin"/>
</dbReference>
<comment type="similarity">
    <text evidence="6">Belongs to the TRAFAC class dynamin-like GTPase superfamily. Dynamin/Fzo/YdjA family.</text>
</comment>
<dbReference type="Gene3D" id="3.40.50.300">
    <property type="entry name" value="P-loop containing nucleotide triphosphate hydrolases"/>
    <property type="match status" value="1"/>
</dbReference>
<dbReference type="GO" id="GO:0006897">
    <property type="term" value="P:endocytosis"/>
    <property type="evidence" value="ECO:0007669"/>
    <property type="project" value="TreeGrafter"/>
</dbReference>
<feature type="domain" description="GED" evidence="8">
    <location>
        <begin position="1328"/>
        <end position="1415"/>
    </location>
</feature>
<dbReference type="SMART" id="SM00053">
    <property type="entry name" value="DYNc"/>
    <property type="match status" value="1"/>
</dbReference>
<dbReference type="FunFam" id="3.40.50.300:FF:000473">
    <property type="entry name" value="Vacuolar sorting-associated 1 protein"/>
    <property type="match status" value="1"/>
</dbReference>
<dbReference type="PROSITE" id="PS51388">
    <property type="entry name" value="GED"/>
    <property type="match status" value="1"/>
</dbReference>
<sequence length="1415" mass="155625">MWAASEICQSLSGCSSGMLNLMQVFVACPIFCLEEFESLNTSELKVLGQCRDNGSIPLPQQSDPSAPDPIPQPESTPHTAAVAPGQILGRRSRSESDDGGDGEEGAAASGGSSVANCRTTSQPQTKRRRAGNMLADVDGQEVSNGTRRVMSNGSARPEDGFGTATSNGVHKNSVGSVNGSSQNGKEVACAEKPSTYFGHDREEVTRILIQALSDMGYPAAAESVSRDSGYVLESATVAAFRNSILDGAWAQAEALLSGAVSTGERQQDGNGLVLAPGTDRNLMRIWIRQQKFLELLERRETARALTVLRGELTPLCSEQHQKVHFLSNLLMCQSPDDLKSKANWDGAHGHSRQRLLSELSKCISPSVMLPEHRLAVLLSQVKESQILSCLCHTSAEPPSLYSDHVCDISQFPSEVLTELDHHSSEVWQIRFSNDGKRLASCGMDKSVLIYSVPQFQLLQTIKAHDGGEVCNLAWSPDDSMLVTCGRDRKAKIWYTNNGNIMRTLEVFDEPVSSCVWLPGSMHLITGSFDKEKSLVEWDLNGNVIHVWSKKHRTEDLTISPDGRWLVAMDEQSRLHVYNGVTREREYEIDLKARPTSISISQDSGCLLVNKIDGEAQLIDLLTKESIQRYRGHSGGDYTIRSAFGGANEAFVISGSEDGAVYIWHKSSGIPIQKLDAHDPRCNSVTWNPADPCMFATCGDDGKIKMYACPPQASSINMTAEAPSLATPGGISDPGLIKLVNKLQDVFTTVGVNNPIDLPQIVVVGSQSSGKSSVLENIVGRDFLPRGSGIVTRRPLVLQLINRDAQANGTSNEITNTTDKAANTDEWGEFLHIPGQKFFDFNKIRDEISRETEAKVGRNAGISPAPINLRIYSPNVLNLTLVDLPGLTRVPVGDQPRDIERQIRDMILKYIQKSNAIILAVTAANIDLANSDGLKLAREVDPEGQRTIGVLTKVDLMDEGTDVVDILAGRIIPLRLGYVPVVNRGQRDIDNKKPILAALEAEKNFFENHKAYRNKSSYCGTPYLARKLNLILMMHIKQTLPDIKARISSSLQKYTQELESLGPSMLGNSANIVLNIITEFSNEWRTVLDGNNTELSSTELSGGARISFVFHELYSNGVKAVDPFDQVKDVDIRTILYNSSGSSPALFVGTMAFEVIVKQQIKRLEEPSLKCASLVYDELVRILTQLLGKNLYRRYPSLKEKIHAVVISFFKKAMDPTNKLVRDLVAMESCYINTGHPDFLNGHRAMAIVNEKHNPSRPVQVDPKTGKPLPIAATPARAASPTIPDNDSNGGFFGSFFAAKNKKKAAAMEAPPPSLKASGVLSERENIEVEVIKLLISSYYNIVKRTMIDMVPKAIMLNLVQFTKDEMQKELLENMYRTNELDDLLKESDYTVRRRKECQQMVESLSRANEIVSQVQ</sequence>
<keyword evidence="11" id="KW-1185">Reference proteome</keyword>
<dbReference type="InterPro" id="IPR001680">
    <property type="entry name" value="WD40_rpt"/>
</dbReference>
<dbReference type="InterPro" id="IPR030381">
    <property type="entry name" value="G_DYNAMIN_dom"/>
</dbReference>
<dbReference type="Proteomes" id="UP001301769">
    <property type="component" value="Unassembled WGS sequence"/>
</dbReference>
<dbReference type="SMART" id="SM00320">
    <property type="entry name" value="WD40"/>
    <property type="match status" value="6"/>
</dbReference>
<dbReference type="Pfam" id="PF00400">
    <property type="entry name" value="WD40"/>
    <property type="match status" value="4"/>
</dbReference>